<accession>A0ACB0Z5Q2</accession>
<comment type="caution">
    <text evidence="1">The sequence shown here is derived from an EMBL/GenBank/DDBJ whole genome shotgun (WGS) entry which is preliminary data.</text>
</comment>
<dbReference type="Proteomes" id="UP001497535">
    <property type="component" value="Unassembled WGS sequence"/>
</dbReference>
<name>A0ACB0Z5Q2_MELEN</name>
<reference evidence="1" key="1">
    <citation type="submission" date="2023-11" db="EMBL/GenBank/DDBJ databases">
        <authorList>
            <person name="Poullet M."/>
        </authorList>
    </citation>
    <scope>NUCLEOTIDE SEQUENCE</scope>
    <source>
        <strain evidence="1">E1834</strain>
    </source>
</reference>
<gene>
    <name evidence="1" type="ORF">MENTE1834_LOCUS20979</name>
</gene>
<sequence>MSCAKSKNAINKIISNASDEQLLCLVEICLNLLKGRLPFHKNRIQNLQNQASLLRKISRSRSASSAKRLLLCDKIQNGRGFPPVAGLLASLIVPLIAENFVK</sequence>
<organism evidence="1 2">
    <name type="scientific">Meloidogyne enterolobii</name>
    <name type="common">Root-knot nematode worm</name>
    <name type="synonym">Meloidogyne mayaguensis</name>
    <dbReference type="NCBI Taxonomy" id="390850"/>
    <lineage>
        <taxon>Eukaryota</taxon>
        <taxon>Metazoa</taxon>
        <taxon>Ecdysozoa</taxon>
        <taxon>Nematoda</taxon>
        <taxon>Chromadorea</taxon>
        <taxon>Rhabditida</taxon>
        <taxon>Tylenchina</taxon>
        <taxon>Tylenchomorpha</taxon>
        <taxon>Tylenchoidea</taxon>
        <taxon>Meloidogynidae</taxon>
        <taxon>Meloidogyninae</taxon>
        <taxon>Meloidogyne</taxon>
    </lineage>
</organism>
<keyword evidence="2" id="KW-1185">Reference proteome</keyword>
<dbReference type="EMBL" id="CAVMJV010000025">
    <property type="protein sequence ID" value="CAK5074250.1"/>
    <property type="molecule type" value="Genomic_DNA"/>
</dbReference>
<proteinExistence type="predicted"/>
<evidence type="ECO:0000313" key="2">
    <source>
        <dbReference type="Proteomes" id="UP001497535"/>
    </source>
</evidence>
<evidence type="ECO:0000313" key="1">
    <source>
        <dbReference type="EMBL" id="CAK5074250.1"/>
    </source>
</evidence>
<protein>
    <submittedName>
        <fullName evidence="1">Uncharacterized protein</fullName>
    </submittedName>
</protein>